<dbReference type="Proteomes" id="UP000249229">
    <property type="component" value="Unassembled WGS sequence"/>
</dbReference>
<reference evidence="1 2" key="1">
    <citation type="submission" date="2017-08" db="EMBL/GenBank/DDBJ databases">
        <title>Infants hospitalized years apart are colonized by the same room-sourced microbial strains.</title>
        <authorList>
            <person name="Brooks B."/>
            <person name="Olm M.R."/>
            <person name="Firek B.A."/>
            <person name="Baker R."/>
            <person name="Thomas B.C."/>
            <person name="Morowitz M.J."/>
            <person name="Banfield J.F."/>
        </authorList>
    </citation>
    <scope>NUCLEOTIDE SEQUENCE [LARGE SCALE GENOMIC DNA]</scope>
    <source>
        <strain evidence="1">S2_005_001_R1_22</strain>
    </source>
</reference>
<comment type="caution">
    <text evidence="1">The sequence shown here is derived from an EMBL/GenBank/DDBJ whole genome shotgun (WGS) entry which is preliminary data.</text>
</comment>
<evidence type="ECO:0000313" key="2">
    <source>
        <dbReference type="Proteomes" id="UP000249229"/>
    </source>
</evidence>
<evidence type="ECO:0000313" key="1">
    <source>
        <dbReference type="EMBL" id="PZQ61734.1"/>
    </source>
</evidence>
<dbReference type="EMBL" id="QFQI01000002">
    <property type="protein sequence ID" value="PZQ61734.1"/>
    <property type="molecule type" value="Genomic_DNA"/>
</dbReference>
<sequence>MTSAARRIVVIVIVIVAEADCPRKPGTRAHFASRTAPRCTGATAVPALDAHRAVSGFMLAWNSGACRMQIRTARRAHGP</sequence>
<gene>
    <name evidence="1" type="ORF">DI544_03650</name>
</gene>
<accession>A0A2W5P9E5</accession>
<organism evidence="1 2">
    <name type="scientific">Sphingomonas taxi</name>
    <dbReference type="NCBI Taxonomy" id="1549858"/>
    <lineage>
        <taxon>Bacteria</taxon>
        <taxon>Pseudomonadati</taxon>
        <taxon>Pseudomonadota</taxon>
        <taxon>Alphaproteobacteria</taxon>
        <taxon>Sphingomonadales</taxon>
        <taxon>Sphingomonadaceae</taxon>
        <taxon>Sphingomonas</taxon>
    </lineage>
</organism>
<dbReference type="AlphaFoldDB" id="A0A2W5P9E5"/>
<name>A0A2W5P9E5_9SPHN</name>
<protein>
    <submittedName>
        <fullName evidence="1">Uncharacterized protein</fullName>
    </submittedName>
</protein>
<proteinExistence type="predicted"/>